<keyword evidence="11" id="KW-1185">Reference proteome</keyword>
<evidence type="ECO:0000256" key="3">
    <source>
        <dbReference type="ARBA" id="ARBA00022525"/>
    </source>
</evidence>
<proteinExistence type="inferred from homology"/>
<dbReference type="Proteomes" id="UP000831880">
    <property type="component" value="Chromosome"/>
</dbReference>
<sequence length="647" mass="70393">MGKLLLSVLLLISLSFTLFPSHLITQAKENTNNDYIPFQILSINDFHGNLDTKSTLNGKEVGGAAYLATHLNQRQAEMEAQAEKDGKKPVTLRLEAGDAVGASPTVSSLLQDEPTMKALNQMDFKLGVLGNHSFDEGIQEFKRLLHATSVHPNVAKYTEGTDYKYRGVDDDFKFLAANVVEKASGEHIFDPYTIKQVGGVHVGFIGIVTPETTTSAAPKHTKSYQFLDITKTINKYAMELEKKGVKAIVVVAHEGASTNNGETTGVMADLASKLDDQVDIIFAAHSHEIANGVVDGKLINQNYNYGQAFGDVRTKLDPETDDFVKGSTKAEVVLNTRDVTPDPEVQAIVSEAKKVTEKAASEPIGQAASGESIGKRKPEDGENELGNPVTDAQRIMTTGADFAITNSGGIREALIPQTNDKGNHIITWGAAYAVQPFNGYMQLIELTGQQIKDGLSQQWQKPGEIMFLQISGFKYTYIDGSKVPDCKQKYCVQDVFLADGKTKMDMNKTYKVAMNEFLADGGDGFSVFSQGEVLRNAQTDTETFIAYIEKLASEGKKVDPKIEGRATLVEPSKKDVDDGSSGTAIDKSHGKADDDNSKTDNLGDNTNDSNSGHKLPETSTNIYKNLLVGIILIGAGFTILLYRRKRI</sequence>
<evidence type="ECO:0000313" key="11">
    <source>
        <dbReference type="Proteomes" id="UP000831880"/>
    </source>
</evidence>
<evidence type="ECO:0000256" key="2">
    <source>
        <dbReference type="ARBA" id="ARBA00022512"/>
    </source>
</evidence>
<dbReference type="InterPro" id="IPR029052">
    <property type="entry name" value="Metallo-depent_PP-like"/>
</dbReference>
<keyword evidence="3" id="KW-0964">Secreted</keyword>
<dbReference type="SUPFAM" id="SSF55816">
    <property type="entry name" value="5'-nucleotidase (syn. UDP-sugar hydrolase), C-terminal domain"/>
    <property type="match status" value="1"/>
</dbReference>
<evidence type="ECO:0000256" key="1">
    <source>
        <dbReference type="ARBA" id="ARBA00004168"/>
    </source>
</evidence>
<keyword evidence="8" id="KW-1133">Transmembrane helix</keyword>
<feature type="compositionally biased region" description="Polar residues" evidence="7">
    <location>
        <begin position="599"/>
        <end position="616"/>
    </location>
</feature>
<keyword evidence="6" id="KW-0547">Nucleotide-binding</keyword>
<feature type="region of interest" description="Disordered" evidence="7">
    <location>
        <begin position="568"/>
        <end position="616"/>
    </location>
</feature>
<dbReference type="PANTHER" id="PTHR11575">
    <property type="entry name" value="5'-NUCLEOTIDASE-RELATED"/>
    <property type="match status" value="1"/>
</dbReference>
<dbReference type="InterPro" id="IPR036907">
    <property type="entry name" value="5'-Nucleotdase_C_sf"/>
</dbReference>
<evidence type="ECO:0000256" key="7">
    <source>
        <dbReference type="SAM" id="MobiDB-lite"/>
    </source>
</evidence>
<evidence type="ECO:0000259" key="9">
    <source>
        <dbReference type="PROSITE" id="PS50847"/>
    </source>
</evidence>
<dbReference type="Gene3D" id="3.60.21.10">
    <property type="match status" value="1"/>
</dbReference>
<dbReference type="NCBIfam" id="TIGR01167">
    <property type="entry name" value="LPXTG_anchor"/>
    <property type="match status" value="1"/>
</dbReference>
<protein>
    <submittedName>
        <fullName evidence="10">5'-nucleotidase C-terminal domain-containing protein</fullName>
    </submittedName>
</protein>
<feature type="compositionally biased region" description="Basic and acidic residues" evidence="7">
    <location>
        <begin position="586"/>
        <end position="598"/>
    </location>
</feature>
<evidence type="ECO:0000256" key="4">
    <source>
        <dbReference type="ARBA" id="ARBA00022729"/>
    </source>
</evidence>
<dbReference type="InterPro" id="IPR008334">
    <property type="entry name" value="5'-Nucleotdase_C"/>
</dbReference>
<feature type="chain" id="PRO_5044983955" evidence="6">
    <location>
        <begin position="28"/>
        <end position="647"/>
    </location>
</feature>
<dbReference type="PANTHER" id="PTHR11575:SF24">
    <property type="entry name" value="5'-NUCLEOTIDASE"/>
    <property type="match status" value="1"/>
</dbReference>
<dbReference type="PRINTS" id="PR01607">
    <property type="entry name" value="APYRASEFAMLY"/>
</dbReference>
<accession>A0ABY4H3P3</accession>
<evidence type="ECO:0000256" key="8">
    <source>
        <dbReference type="SAM" id="Phobius"/>
    </source>
</evidence>
<dbReference type="PROSITE" id="PS50847">
    <property type="entry name" value="GRAM_POS_ANCHORING"/>
    <property type="match status" value="1"/>
</dbReference>
<dbReference type="EMBL" id="CP095074">
    <property type="protein sequence ID" value="UOQ94740.1"/>
    <property type="molecule type" value="Genomic_DNA"/>
</dbReference>
<feature type="region of interest" description="Disordered" evidence="7">
    <location>
        <begin position="356"/>
        <end position="389"/>
    </location>
</feature>
<dbReference type="SUPFAM" id="SSF56300">
    <property type="entry name" value="Metallo-dependent phosphatases"/>
    <property type="match status" value="1"/>
</dbReference>
<gene>
    <name evidence="10" type="ORF">MUO14_07305</name>
</gene>
<keyword evidence="5" id="KW-0572">Peptidoglycan-anchor</keyword>
<feature type="domain" description="Gram-positive cocci surface proteins LPxTG" evidence="9">
    <location>
        <begin position="615"/>
        <end position="647"/>
    </location>
</feature>
<keyword evidence="4 6" id="KW-0732">Signal</keyword>
<evidence type="ECO:0000313" key="10">
    <source>
        <dbReference type="EMBL" id="UOQ94740.1"/>
    </source>
</evidence>
<comment type="similarity">
    <text evidence="6">Belongs to the 5'-nucleotidase family.</text>
</comment>
<dbReference type="Pfam" id="PF02872">
    <property type="entry name" value="5_nucleotid_C"/>
    <property type="match status" value="1"/>
</dbReference>
<feature type="transmembrane region" description="Helical" evidence="8">
    <location>
        <begin position="622"/>
        <end position="642"/>
    </location>
</feature>
<keyword evidence="2" id="KW-0134">Cell wall</keyword>
<evidence type="ECO:0000256" key="6">
    <source>
        <dbReference type="RuleBase" id="RU362119"/>
    </source>
</evidence>
<comment type="subcellular location">
    <subcellularLocation>
        <location evidence="1">Secreted</location>
        <location evidence="1">Cell wall</location>
        <topology evidence="1">Peptidoglycan-anchor</topology>
    </subcellularLocation>
</comment>
<dbReference type="InterPro" id="IPR006179">
    <property type="entry name" value="5_nucleotidase/apyrase"/>
</dbReference>
<organism evidence="10 11">
    <name type="scientific">Halobacillus shinanisalinarum</name>
    <dbReference type="NCBI Taxonomy" id="2932258"/>
    <lineage>
        <taxon>Bacteria</taxon>
        <taxon>Bacillati</taxon>
        <taxon>Bacillota</taxon>
        <taxon>Bacilli</taxon>
        <taxon>Bacillales</taxon>
        <taxon>Bacillaceae</taxon>
        <taxon>Halobacillus</taxon>
    </lineage>
</organism>
<evidence type="ECO:0000256" key="5">
    <source>
        <dbReference type="ARBA" id="ARBA00023088"/>
    </source>
</evidence>
<keyword evidence="8" id="KW-0472">Membrane</keyword>
<dbReference type="Gene3D" id="3.90.780.10">
    <property type="entry name" value="5'-Nucleotidase, C-terminal domain"/>
    <property type="match status" value="1"/>
</dbReference>
<keyword evidence="8" id="KW-0812">Transmembrane</keyword>
<feature type="signal peptide" evidence="6">
    <location>
        <begin position="1"/>
        <end position="27"/>
    </location>
</feature>
<dbReference type="InterPro" id="IPR019931">
    <property type="entry name" value="LPXTG_anchor"/>
</dbReference>
<keyword evidence="6" id="KW-0378">Hydrolase</keyword>
<dbReference type="RefSeq" id="WP_244754583.1">
    <property type="nucleotide sequence ID" value="NZ_CP095074.1"/>
</dbReference>
<name>A0ABY4H3P3_9BACI</name>
<reference evidence="10 11" key="1">
    <citation type="submission" date="2022-04" db="EMBL/GenBank/DDBJ databases">
        <title>Halobacillus sp. isolated from saltern.</title>
        <authorList>
            <person name="Won M."/>
            <person name="Lee C.-M."/>
            <person name="Woen H.-Y."/>
            <person name="Kwon S.-W."/>
        </authorList>
    </citation>
    <scope>NUCLEOTIDE SEQUENCE [LARGE SCALE GENOMIC DNA]</scope>
    <source>
        <strain evidence="10 11">SSTM10-2</strain>
    </source>
</reference>